<dbReference type="Gene3D" id="1.10.10.60">
    <property type="entry name" value="Homeodomain-like"/>
    <property type="match status" value="1"/>
</dbReference>
<dbReference type="EMBL" id="JBHMAA010000003">
    <property type="protein sequence ID" value="MFB9947486.1"/>
    <property type="molecule type" value="Genomic_DNA"/>
</dbReference>
<dbReference type="PANTHER" id="PTHR46796:SF6">
    <property type="entry name" value="ARAC SUBFAMILY"/>
    <property type="match status" value="1"/>
</dbReference>
<dbReference type="PROSITE" id="PS01124">
    <property type="entry name" value="HTH_ARAC_FAMILY_2"/>
    <property type="match status" value="1"/>
</dbReference>
<organism evidence="5 6">
    <name type="scientific">Rhizobium puerariae</name>
    <dbReference type="NCBI Taxonomy" id="1585791"/>
    <lineage>
        <taxon>Bacteria</taxon>
        <taxon>Pseudomonadati</taxon>
        <taxon>Pseudomonadota</taxon>
        <taxon>Alphaproteobacteria</taxon>
        <taxon>Hyphomicrobiales</taxon>
        <taxon>Rhizobiaceae</taxon>
        <taxon>Rhizobium/Agrobacterium group</taxon>
        <taxon>Rhizobium</taxon>
    </lineage>
</organism>
<keyword evidence="6" id="KW-1185">Reference proteome</keyword>
<dbReference type="InterPro" id="IPR009057">
    <property type="entry name" value="Homeodomain-like_sf"/>
</dbReference>
<protein>
    <submittedName>
        <fullName evidence="5">Helix-turn-helix domain-containing protein</fullName>
    </submittedName>
</protein>
<evidence type="ECO:0000313" key="5">
    <source>
        <dbReference type="EMBL" id="MFB9947486.1"/>
    </source>
</evidence>
<dbReference type="SMART" id="SM00342">
    <property type="entry name" value="HTH_ARAC"/>
    <property type="match status" value="1"/>
</dbReference>
<evidence type="ECO:0000256" key="3">
    <source>
        <dbReference type="ARBA" id="ARBA00023163"/>
    </source>
</evidence>
<evidence type="ECO:0000259" key="4">
    <source>
        <dbReference type="PROSITE" id="PS01124"/>
    </source>
</evidence>
<comment type="caution">
    <text evidence="5">The sequence shown here is derived from an EMBL/GenBank/DDBJ whole genome shotgun (WGS) entry which is preliminary data.</text>
</comment>
<proteinExistence type="predicted"/>
<evidence type="ECO:0000313" key="6">
    <source>
        <dbReference type="Proteomes" id="UP001589692"/>
    </source>
</evidence>
<dbReference type="SUPFAM" id="SSF46689">
    <property type="entry name" value="Homeodomain-like"/>
    <property type="match status" value="1"/>
</dbReference>
<name>A0ABV6AA43_9HYPH</name>
<accession>A0ABV6AA43</accession>
<dbReference type="InterPro" id="IPR018060">
    <property type="entry name" value="HTH_AraC"/>
</dbReference>
<dbReference type="InterPro" id="IPR050204">
    <property type="entry name" value="AraC_XylS_family_regulators"/>
</dbReference>
<evidence type="ECO:0000256" key="1">
    <source>
        <dbReference type="ARBA" id="ARBA00023015"/>
    </source>
</evidence>
<evidence type="ECO:0000256" key="2">
    <source>
        <dbReference type="ARBA" id="ARBA00023125"/>
    </source>
</evidence>
<keyword evidence="1" id="KW-0805">Transcription regulation</keyword>
<gene>
    <name evidence="5" type="ORF">ACFFP0_01440</name>
</gene>
<keyword evidence="2" id="KW-0238">DNA-binding</keyword>
<dbReference type="PANTHER" id="PTHR46796">
    <property type="entry name" value="HTH-TYPE TRANSCRIPTIONAL ACTIVATOR RHAS-RELATED"/>
    <property type="match status" value="1"/>
</dbReference>
<dbReference type="Proteomes" id="UP001589692">
    <property type="component" value="Unassembled WGS sequence"/>
</dbReference>
<dbReference type="Pfam" id="PF12833">
    <property type="entry name" value="HTH_18"/>
    <property type="match status" value="1"/>
</dbReference>
<reference evidence="5 6" key="1">
    <citation type="submission" date="2024-09" db="EMBL/GenBank/DDBJ databases">
        <authorList>
            <person name="Sun Q."/>
            <person name="Mori K."/>
        </authorList>
    </citation>
    <scope>NUCLEOTIDE SEQUENCE [LARGE SCALE GENOMIC DNA]</scope>
    <source>
        <strain evidence="5 6">TBRC 4938</strain>
    </source>
</reference>
<sequence length="343" mass="38227">MEGEELLEHALLYDAQGRPLLSGKLNASREWAQVNAFCHRVYMPLATRPLVAGSDPNATLRTLSIGRIVLSRFCFGVPTKADEFDPSSGNIIVVNTMRGSVRHPLTDGASIDTRPGDSYVVDCSRTDYWNVADGDDLQFNLTIPHAVMEETAQRWYGFVPEDDLWKKRLVFGHGHSAWLSLLDYATLSVDARNDRIASPLIEKRIEETLCLELLRGWAECSGLNLETGARSAAPRYVREAERLMEERAHEAPSVTDIAAQLGISARSLSEGFRRFRGVTPHEYLTARRLDGLRKALEEAPPGQTVSSIAAGRGYVNLTAMSACYRQRFGETPYQTLRSRPGRM</sequence>
<keyword evidence="3" id="KW-0804">Transcription</keyword>
<dbReference type="RefSeq" id="WP_377255018.1">
    <property type="nucleotide sequence ID" value="NZ_JBHMAA010000003.1"/>
</dbReference>
<feature type="domain" description="HTH araC/xylS-type" evidence="4">
    <location>
        <begin position="238"/>
        <end position="338"/>
    </location>
</feature>